<dbReference type="Proteomes" id="UP000887579">
    <property type="component" value="Unplaced"/>
</dbReference>
<sequence>MHFNSDDGDEGEKPICQECGAAFLNLDNLSAHFERCSIRKKKLLNERSIYMAGFNGKIDVNAVKELLTQFGKVEKVIVDKEWDRYSIAQFENSEQAAAAIKKAEIQMGNDKITITQARMKTDEYNFQPPEIQVDDILSELQKAENTSILEQMELIINAFGICNETRSLRIKICRFLEKQFGNYFNADIRCRLFGSSISGLGTKYADADINFIVGPLPGICTAVHANNRRELGNVPLAILTKEKLTYEEYSGLSKEVRQDLVYRILYDIHTRLGGISHVRSIGRAKCAVVRFLYNGELQCELSIGNMFSEKKAQFLTDITNSENDVIHKVLFILRLWAQTHGIFGTNSSNKPGAFKSYAFSLLFVAFLQDSKLIGPITFRGNEFIDDWVTDYIHPHLRINPSNETLISVIRGFFVYICQKIKENSVVSIRDAKIYEWEDFWVNAATIDARITEKFEKSFINVQDPLELSHNVCASVGRLVIGLLRRKAMLSLSKLKTASSFNLSSIFDLSAIQNGSNGNDTTNQSLELQLILVPELSPSKVLEAVNTVFEDILKLDLIPEQTNKRHKLESKALHGYSCYFSTCETWIGRRPIKREIQKKHKDLAIKDVEQMVSATIQRNSLGWDGKSNDPLLEFCVETLYDPDTGILSLQFRRNMGDTKKVTDIFHFFQQFFEKDNCQILRNILSIPFNIAPAGPMMMEKDGVVSPSSTPSPNAMEMD</sequence>
<evidence type="ECO:0000313" key="2">
    <source>
        <dbReference type="WBParaSite" id="ES5_v2.g7134.t1"/>
    </source>
</evidence>
<evidence type="ECO:0000313" key="1">
    <source>
        <dbReference type="Proteomes" id="UP000887579"/>
    </source>
</evidence>
<proteinExistence type="predicted"/>
<protein>
    <submittedName>
        <fullName evidence="2">RRM domain-containing protein</fullName>
    </submittedName>
</protein>
<dbReference type="WBParaSite" id="ES5_v2.g7134.t1">
    <property type="protein sequence ID" value="ES5_v2.g7134.t1"/>
    <property type="gene ID" value="ES5_v2.g7134"/>
</dbReference>
<organism evidence="1 2">
    <name type="scientific">Panagrolaimus sp. ES5</name>
    <dbReference type="NCBI Taxonomy" id="591445"/>
    <lineage>
        <taxon>Eukaryota</taxon>
        <taxon>Metazoa</taxon>
        <taxon>Ecdysozoa</taxon>
        <taxon>Nematoda</taxon>
        <taxon>Chromadorea</taxon>
        <taxon>Rhabditida</taxon>
        <taxon>Tylenchina</taxon>
        <taxon>Panagrolaimomorpha</taxon>
        <taxon>Panagrolaimoidea</taxon>
        <taxon>Panagrolaimidae</taxon>
        <taxon>Panagrolaimus</taxon>
    </lineage>
</organism>
<accession>A0AC34GR26</accession>
<reference evidence="2" key="1">
    <citation type="submission" date="2022-11" db="UniProtKB">
        <authorList>
            <consortium name="WormBaseParasite"/>
        </authorList>
    </citation>
    <scope>IDENTIFICATION</scope>
</reference>
<name>A0AC34GR26_9BILA</name>